<dbReference type="PANTHER" id="PTHR13932:SF1">
    <property type="entry name" value="OXYGEN-INDEPENDENT COPROPORPHYRINOGEN-III OXIDASE-LIKE PROTEIN HEMZ"/>
    <property type="match status" value="1"/>
</dbReference>
<dbReference type="GO" id="GO:0005737">
    <property type="term" value="C:cytoplasm"/>
    <property type="evidence" value="ECO:0007669"/>
    <property type="project" value="TreeGrafter"/>
</dbReference>
<dbReference type="GO" id="GO:0051989">
    <property type="term" value="F:coproporphyrinogen dehydrogenase activity"/>
    <property type="evidence" value="ECO:0007669"/>
    <property type="project" value="UniProtKB-EC"/>
</dbReference>
<dbReference type="EMBL" id="VUNB01000004">
    <property type="protein sequence ID" value="MST69102.1"/>
    <property type="molecule type" value="Genomic_DNA"/>
</dbReference>
<comment type="caution">
    <text evidence="2">The sequence shown here is derived from an EMBL/GenBank/DDBJ whole genome shotgun (WGS) entry which is preliminary data.</text>
</comment>
<dbReference type="InterPro" id="IPR034505">
    <property type="entry name" value="Coproporphyrinogen-III_oxidase"/>
</dbReference>
<dbReference type="SFLD" id="SFLDF00310">
    <property type="entry name" value="oxygen-independent_coproporphy"/>
    <property type="match status" value="1"/>
</dbReference>
<dbReference type="PROSITE" id="PS51918">
    <property type="entry name" value="RADICAL_SAM"/>
    <property type="match status" value="1"/>
</dbReference>
<dbReference type="InterPro" id="IPR058240">
    <property type="entry name" value="rSAM_sf"/>
</dbReference>
<dbReference type="InterPro" id="IPR006638">
    <property type="entry name" value="Elp3/MiaA/NifB-like_rSAM"/>
</dbReference>
<accession>A0A6A8M6Z2</accession>
<dbReference type="EC" id="1.3.98.3" evidence="2"/>
<dbReference type="InterPro" id="IPR023995">
    <property type="entry name" value="HemZ"/>
</dbReference>
<dbReference type="RefSeq" id="WP_154572570.1">
    <property type="nucleotide sequence ID" value="NZ_VUNB01000004.1"/>
</dbReference>
<dbReference type="CDD" id="cd01335">
    <property type="entry name" value="Radical_SAM"/>
    <property type="match status" value="1"/>
</dbReference>
<dbReference type="InterPro" id="IPR023404">
    <property type="entry name" value="rSAM_horseshoe"/>
</dbReference>
<gene>
    <name evidence="2" type="primary">hemZ</name>
    <name evidence="2" type="ORF">FYJ66_05780</name>
</gene>
<dbReference type="Pfam" id="PF04055">
    <property type="entry name" value="Radical_SAM"/>
    <property type="match status" value="1"/>
</dbReference>
<evidence type="ECO:0000259" key="1">
    <source>
        <dbReference type="PROSITE" id="PS51918"/>
    </source>
</evidence>
<dbReference type="GO" id="GO:0051539">
    <property type="term" value="F:4 iron, 4 sulfur cluster binding"/>
    <property type="evidence" value="ECO:0007669"/>
    <property type="project" value="TreeGrafter"/>
</dbReference>
<dbReference type="SFLD" id="SFLDG01082">
    <property type="entry name" value="B12-binding_domain_containing"/>
    <property type="match status" value="1"/>
</dbReference>
<keyword evidence="2" id="KW-0560">Oxidoreductase</keyword>
<name>A0A6A8M6Z2_9FIRM</name>
<protein>
    <submittedName>
        <fullName evidence="2">Coproporphyrinogen dehydrogenase HemZ</fullName>
        <ecNumber evidence="2">1.3.98.3</ecNumber>
    </submittedName>
</protein>
<dbReference type="SFLD" id="SFLDS00029">
    <property type="entry name" value="Radical_SAM"/>
    <property type="match status" value="1"/>
</dbReference>
<dbReference type="NCBIfam" id="TIGR03994">
    <property type="entry name" value="rSAM_HemZ"/>
    <property type="match status" value="1"/>
</dbReference>
<organism evidence="2">
    <name type="scientific">Baileyella intestinalis</name>
    <dbReference type="NCBI Taxonomy" id="2606709"/>
    <lineage>
        <taxon>Bacteria</taxon>
        <taxon>Bacillati</taxon>
        <taxon>Bacillota</taxon>
        <taxon>Clostridia</taxon>
        <taxon>Peptostreptococcales</taxon>
        <taxon>Anaerovoracaceae</taxon>
        <taxon>Baileyella</taxon>
    </lineage>
</organism>
<dbReference type="AlphaFoldDB" id="A0A6A8M6Z2"/>
<dbReference type="InterPro" id="IPR007197">
    <property type="entry name" value="rSAM"/>
</dbReference>
<dbReference type="SFLD" id="SFLDG01065">
    <property type="entry name" value="anaerobic_coproporphyrinogen-I"/>
    <property type="match status" value="1"/>
</dbReference>
<feature type="domain" description="Radical SAM core" evidence="1">
    <location>
        <begin position="141"/>
        <end position="373"/>
    </location>
</feature>
<dbReference type="SUPFAM" id="SSF102114">
    <property type="entry name" value="Radical SAM enzymes"/>
    <property type="match status" value="1"/>
</dbReference>
<sequence>MYRFYINGIKNEYHFAELCRLFMDDHQFEVIPFNSPGINSSLLGENSYLFNSSGSQGREEIKRKLYWVLSDITGAEMPWGTLTGVRPLKLAFQIALSLSSGDETTDQKIGKTRAEMKDMYLISDSKLDLLMDILRYQLDNVPAPDTCEDSLYVGIPFCPTRCSYCSFASNIGTAGEIETYLDNLIREIEYTGSKYKQAGRKLESVYIGGGTPTTLNPEQLERLITSVYHNFRIEPGSIEFTVEAGRPDTITQEKMDVIKSLGIDRISINPQSMKKRTMELIGRSHGPEQIREAFKIAEKTGFKTINSDLIAGLPEETAEDFTRSLQEIIELGASNITIHTLSVKHGSRLKQQDPEYFREKGRLVTSMLEKGSRMLYDSGYLPYYIYRQKHQTGGHENVGWCKPGTHSIYNIRIMEEKQTIIALGAGAIGKIYFPERDGLERVANVSNFRIYTERFEEILKRKDQYFTGTHDSDKK</sequence>
<dbReference type="SMART" id="SM00729">
    <property type="entry name" value="Elp3"/>
    <property type="match status" value="1"/>
</dbReference>
<dbReference type="Gene3D" id="3.80.30.20">
    <property type="entry name" value="tm_1862 like domain"/>
    <property type="match status" value="1"/>
</dbReference>
<reference evidence="2" key="1">
    <citation type="submission" date="2019-09" db="EMBL/GenBank/DDBJ databases">
        <title>In-depth cultivation of the pig gut microbiome towards novel bacterial diversity and tailored functional studies.</title>
        <authorList>
            <person name="Wylensek D."/>
            <person name="Hitch T.C.A."/>
            <person name="Clavel T."/>
        </authorList>
    </citation>
    <scope>NUCLEOTIDE SEQUENCE</scope>
    <source>
        <strain evidence="2">RF-744-FAT-WT-3</strain>
    </source>
</reference>
<evidence type="ECO:0000313" key="2">
    <source>
        <dbReference type="EMBL" id="MST69102.1"/>
    </source>
</evidence>
<dbReference type="GO" id="GO:0006779">
    <property type="term" value="P:porphyrin-containing compound biosynthetic process"/>
    <property type="evidence" value="ECO:0007669"/>
    <property type="project" value="TreeGrafter"/>
</dbReference>
<proteinExistence type="predicted"/>
<dbReference type="PANTHER" id="PTHR13932">
    <property type="entry name" value="COPROPORPHYRINIGEN III OXIDASE"/>
    <property type="match status" value="1"/>
</dbReference>